<proteinExistence type="predicted"/>
<dbReference type="CDD" id="cd00041">
    <property type="entry name" value="CUB"/>
    <property type="match status" value="2"/>
</dbReference>
<reference evidence="8" key="1">
    <citation type="submission" date="2020-08" db="EMBL/GenBank/DDBJ databases">
        <title>Genome sequencing and assembly of the red palm weevil Rhynchophorus ferrugineus.</title>
        <authorList>
            <person name="Dias G.B."/>
            <person name="Bergman C.M."/>
            <person name="Manee M."/>
        </authorList>
    </citation>
    <scope>NUCLEOTIDE SEQUENCE</scope>
    <source>
        <strain evidence="8">AA-2017</strain>
        <tissue evidence="8">Whole larva</tissue>
    </source>
</reference>
<dbReference type="EMBL" id="JAACXV010013844">
    <property type="protein sequence ID" value="KAF7272124.1"/>
    <property type="molecule type" value="Genomic_DNA"/>
</dbReference>
<dbReference type="Pfam" id="PF00431">
    <property type="entry name" value="CUB"/>
    <property type="match status" value="2"/>
</dbReference>
<evidence type="ECO:0000256" key="4">
    <source>
        <dbReference type="PROSITE-ProRule" id="PRU00124"/>
    </source>
</evidence>
<feature type="region of interest" description="Disordered" evidence="5">
    <location>
        <begin position="585"/>
        <end position="605"/>
    </location>
</feature>
<evidence type="ECO:0000313" key="8">
    <source>
        <dbReference type="EMBL" id="KAF7272124.1"/>
    </source>
</evidence>
<dbReference type="OrthoDB" id="9971251at2759"/>
<organism evidence="8 9">
    <name type="scientific">Rhynchophorus ferrugineus</name>
    <name type="common">Red palm weevil</name>
    <name type="synonym">Curculio ferrugineus</name>
    <dbReference type="NCBI Taxonomy" id="354439"/>
    <lineage>
        <taxon>Eukaryota</taxon>
        <taxon>Metazoa</taxon>
        <taxon>Ecdysozoa</taxon>
        <taxon>Arthropoda</taxon>
        <taxon>Hexapoda</taxon>
        <taxon>Insecta</taxon>
        <taxon>Pterygota</taxon>
        <taxon>Neoptera</taxon>
        <taxon>Endopterygota</taxon>
        <taxon>Coleoptera</taxon>
        <taxon>Polyphaga</taxon>
        <taxon>Cucujiformia</taxon>
        <taxon>Curculionidae</taxon>
        <taxon>Dryophthorinae</taxon>
        <taxon>Rhynchophorus</taxon>
    </lineage>
</organism>
<accession>A0A834I1D0</accession>
<dbReference type="PROSITE" id="PS01180">
    <property type="entry name" value="CUB"/>
    <property type="match status" value="2"/>
</dbReference>
<dbReference type="Gene3D" id="4.10.400.10">
    <property type="entry name" value="Low-density Lipoprotein Receptor"/>
    <property type="match status" value="1"/>
</dbReference>
<evidence type="ECO:0000259" key="7">
    <source>
        <dbReference type="PROSITE" id="PS01180"/>
    </source>
</evidence>
<dbReference type="InterPro" id="IPR000859">
    <property type="entry name" value="CUB_dom"/>
</dbReference>
<keyword evidence="6" id="KW-1133">Transmembrane helix</keyword>
<feature type="transmembrane region" description="Helical" evidence="6">
    <location>
        <begin position="358"/>
        <end position="381"/>
    </location>
</feature>
<feature type="region of interest" description="Disordered" evidence="5">
    <location>
        <begin position="396"/>
        <end position="438"/>
    </location>
</feature>
<dbReference type="InterPro" id="IPR035914">
    <property type="entry name" value="Sperma_CUB_dom_sf"/>
</dbReference>
<keyword evidence="6" id="KW-0472">Membrane</keyword>
<feature type="region of interest" description="Disordered" evidence="5">
    <location>
        <begin position="493"/>
        <end position="518"/>
    </location>
</feature>
<dbReference type="Proteomes" id="UP000625711">
    <property type="component" value="Unassembled WGS sequence"/>
</dbReference>
<gene>
    <name evidence="8" type="ORF">GWI33_015068</name>
</gene>
<feature type="domain" description="CUB" evidence="7">
    <location>
        <begin position="44"/>
        <end position="165"/>
    </location>
</feature>
<protein>
    <recommendedName>
        <fullName evidence="7">CUB domain-containing protein</fullName>
    </recommendedName>
</protein>
<dbReference type="InterPro" id="IPR002172">
    <property type="entry name" value="LDrepeatLR_classA_rpt"/>
</dbReference>
<evidence type="ECO:0000256" key="2">
    <source>
        <dbReference type="ARBA" id="ARBA00023157"/>
    </source>
</evidence>
<dbReference type="Gene3D" id="2.60.120.290">
    <property type="entry name" value="Spermadhesin, CUB domain"/>
    <property type="match status" value="2"/>
</dbReference>
<dbReference type="InterPro" id="IPR023415">
    <property type="entry name" value="LDLR_class-A_CS"/>
</dbReference>
<dbReference type="PROSITE" id="PS01209">
    <property type="entry name" value="LDLRA_1"/>
    <property type="match status" value="1"/>
</dbReference>
<feature type="domain" description="CUB" evidence="7">
    <location>
        <begin position="179"/>
        <end position="298"/>
    </location>
</feature>
<dbReference type="AlphaFoldDB" id="A0A834I1D0"/>
<dbReference type="PROSITE" id="PS50068">
    <property type="entry name" value="LDLRA_2"/>
    <property type="match status" value="1"/>
</dbReference>
<feature type="disulfide bond" evidence="3">
    <location>
        <begin position="44"/>
        <end position="71"/>
    </location>
</feature>
<evidence type="ECO:0000256" key="1">
    <source>
        <dbReference type="ARBA" id="ARBA00022737"/>
    </source>
</evidence>
<comment type="caution">
    <text evidence="3">Lacks conserved residue(s) required for the propagation of feature annotation.</text>
</comment>
<evidence type="ECO:0000313" key="9">
    <source>
        <dbReference type="Proteomes" id="UP000625711"/>
    </source>
</evidence>
<dbReference type="SMART" id="SM00192">
    <property type="entry name" value="LDLa"/>
    <property type="match status" value="1"/>
</dbReference>
<keyword evidence="1" id="KW-0677">Repeat</keyword>
<keyword evidence="2 4" id="KW-1015">Disulfide bond</keyword>
<dbReference type="SMART" id="SM00042">
    <property type="entry name" value="CUB"/>
    <property type="match status" value="2"/>
</dbReference>
<dbReference type="InterPro" id="IPR036055">
    <property type="entry name" value="LDL_receptor-like_sf"/>
</dbReference>
<feature type="disulfide bond" evidence="4">
    <location>
        <begin position="311"/>
        <end position="323"/>
    </location>
</feature>
<evidence type="ECO:0000256" key="3">
    <source>
        <dbReference type="PROSITE-ProRule" id="PRU00059"/>
    </source>
</evidence>
<feature type="compositionally biased region" description="Basic and acidic residues" evidence="5">
    <location>
        <begin position="396"/>
        <end position="410"/>
    </location>
</feature>
<name>A0A834I1D0_RHYFE</name>
<dbReference type="CDD" id="cd00112">
    <property type="entry name" value="LDLa"/>
    <property type="match status" value="1"/>
</dbReference>
<dbReference type="SUPFAM" id="SSF57424">
    <property type="entry name" value="LDL receptor-like module"/>
    <property type="match status" value="1"/>
</dbReference>
<comment type="caution">
    <text evidence="8">The sequence shown here is derived from an EMBL/GenBank/DDBJ whole genome shotgun (WGS) entry which is preliminary data.</text>
</comment>
<sequence>MIYDGKLCQTATKHLQRQQKQAIKGGEERSISGVVRPAKQNTSCRARTFGIGAEQCSKSCKTSAMKSGARCRDSDRIKRGENTPKNHQIELDFRDDFEIEKSDGCRNDYLEVRDGQYGFNHVLLHFCGIHVFPPKLKSSDRHLWVYFKSDENIEHKGFRAVYDFVPRANNSGTPEIRECKKEISYQEEGKLGRIDIDPAIIQFDRQHGLPVDCMWVITVRVNWRIQLQFESFELDNPNDCESNFVEVFSNDTINSKKKFCGSIADTVLSDTNHNVLIVRFYAEFLGNKTTFYANFTAFREYTKEKSKTKNCADDEFDCEDATCISSSLKCNGFYNCRFRWDEDNCHGSETWALTDDHIVIIMVIFSLILTGMFFTFIYNCVKKLLRDHQTIQEFKRSREQLDKDDDDKRSSKGTGGNHRTPSVESTRFGPPESTNTPCYVPGDDILPIIIKGSHTVPTNGSLYNQNIYTVDADDMPKMCDSACQTRESLFTTQEYSSGNSTPNNSVHTNSPPAPFSTFGYNRKDNKFKAEAKIEMHHEKSATPMSKYDKRTDVLTRTTDAPALRAEDQECGNILPGISGRTVNFGNDSVPIPADPISSGTRRERP</sequence>
<dbReference type="PANTHER" id="PTHR24251:SF28">
    <property type="entry name" value="NEUROPILIN AND TOLLOID-LIKE, ISOFORM B"/>
    <property type="match status" value="1"/>
</dbReference>
<dbReference type="SUPFAM" id="SSF49854">
    <property type="entry name" value="Spermadhesin, CUB domain"/>
    <property type="match status" value="2"/>
</dbReference>
<feature type="disulfide bond" evidence="4">
    <location>
        <begin position="330"/>
        <end position="345"/>
    </location>
</feature>
<keyword evidence="9" id="KW-1185">Reference proteome</keyword>
<dbReference type="PANTHER" id="PTHR24251">
    <property type="entry name" value="OVOCHYMASE-RELATED"/>
    <property type="match status" value="1"/>
</dbReference>
<evidence type="ECO:0000256" key="5">
    <source>
        <dbReference type="SAM" id="MobiDB-lite"/>
    </source>
</evidence>
<keyword evidence="6" id="KW-0812">Transmembrane</keyword>
<feature type="disulfide bond" evidence="4">
    <location>
        <begin position="318"/>
        <end position="336"/>
    </location>
</feature>
<evidence type="ECO:0000256" key="6">
    <source>
        <dbReference type="SAM" id="Phobius"/>
    </source>
</evidence>
<feature type="compositionally biased region" description="Polar residues" evidence="5">
    <location>
        <begin position="493"/>
        <end position="510"/>
    </location>
</feature>